<evidence type="ECO:0000313" key="1">
    <source>
        <dbReference type="EMBL" id="CAG7784690.1"/>
    </source>
</evidence>
<dbReference type="EMBL" id="CAJVCH010280624">
    <property type="protein sequence ID" value="CAG7784690.1"/>
    <property type="molecule type" value="Genomic_DNA"/>
</dbReference>
<proteinExistence type="predicted"/>
<sequence length="24" mass="2737">MADTDFFRFRFFWKSSACSASTAG</sequence>
<dbReference type="AlphaFoldDB" id="A0A8J2PFB2"/>
<evidence type="ECO:0000313" key="2">
    <source>
        <dbReference type="Proteomes" id="UP000708208"/>
    </source>
</evidence>
<reference evidence="1" key="1">
    <citation type="submission" date="2021-06" db="EMBL/GenBank/DDBJ databases">
        <authorList>
            <person name="Hodson N. C."/>
            <person name="Mongue J. A."/>
            <person name="Jaron S. K."/>
        </authorList>
    </citation>
    <scope>NUCLEOTIDE SEQUENCE</scope>
</reference>
<protein>
    <submittedName>
        <fullName evidence="1">Uncharacterized protein</fullName>
    </submittedName>
</protein>
<gene>
    <name evidence="1" type="ORF">AFUS01_LOCUS23359</name>
</gene>
<organism evidence="1 2">
    <name type="scientific">Allacma fusca</name>
    <dbReference type="NCBI Taxonomy" id="39272"/>
    <lineage>
        <taxon>Eukaryota</taxon>
        <taxon>Metazoa</taxon>
        <taxon>Ecdysozoa</taxon>
        <taxon>Arthropoda</taxon>
        <taxon>Hexapoda</taxon>
        <taxon>Collembola</taxon>
        <taxon>Symphypleona</taxon>
        <taxon>Sminthuridae</taxon>
        <taxon>Allacma</taxon>
    </lineage>
</organism>
<dbReference type="Proteomes" id="UP000708208">
    <property type="component" value="Unassembled WGS sequence"/>
</dbReference>
<name>A0A8J2PFB2_9HEXA</name>
<feature type="non-terminal residue" evidence="1">
    <location>
        <position position="24"/>
    </location>
</feature>
<accession>A0A8J2PFB2</accession>
<keyword evidence="2" id="KW-1185">Reference proteome</keyword>
<comment type="caution">
    <text evidence="1">The sequence shown here is derived from an EMBL/GenBank/DDBJ whole genome shotgun (WGS) entry which is preliminary data.</text>
</comment>